<organism evidence="2 3">
    <name type="scientific">Thioploca ingrica</name>
    <dbReference type="NCBI Taxonomy" id="40754"/>
    <lineage>
        <taxon>Bacteria</taxon>
        <taxon>Pseudomonadati</taxon>
        <taxon>Pseudomonadota</taxon>
        <taxon>Gammaproteobacteria</taxon>
        <taxon>Thiotrichales</taxon>
        <taxon>Thiotrichaceae</taxon>
        <taxon>Thioploca</taxon>
    </lineage>
</organism>
<dbReference type="SUPFAM" id="SSF54913">
    <property type="entry name" value="GlnB-like"/>
    <property type="match status" value="1"/>
</dbReference>
<dbReference type="STRING" id="40754.THII_3827"/>
<dbReference type="EMBL" id="AP014633">
    <property type="protein sequence ID" value="BAP58124.1"/>
    <property type="molecule type" value="Genomic_DNA"/>
</dbReference>
<dbReference type="KEGG" id="tig:THII_3827"/>
<dbReference type="InterPro" id="IPR011322">
    <property type="entry name" value="N-reg_PII-like_a/b"/>
</dbReference>
<evidence type="ECO:0000313" key="2">
    <source>
        <dbReference type="EMBL" id="BAP58124.1"/>
    </source>
</evidence>
<gene>
    <name evidence="2" type="ORF">THII_3827</name>
</gene>
<dbReference type="GO" id="GO:0010038">
    <property type="term" value="P:response to metal ion"/>
    <property type="evidence" value="ECO:0007669"/>
    <property type="project" value="InterPro"/>
</dbReference>
<sequence length="113" mass="13030">METNSEYQLLLTTCPNMEIAQQLAKNLVTNHLAACINIVPNLYSVYEWENKIVTDNEVLLLIKTRQDCYTTIQQTLLQQHPYQVPELIAFSIENGSPHYLSWLNQVVSQAHLK</sequence>
<accession>A0A090AKM2</accession>
<evidence type="ECO:0000256" key="1">
    <source>
        <dbReference type="ARBA" id="ARBA00010169"/>
    </source>
</evidence>
<protein>
    <submittedName>
        <fullName evidence="2">CutA1 divalent ion tolerance protein</fullName>
    </submittedName>
</protein>
<dbReference type="Pfam" id="PF03091">
    <property type="entry name" value="CutA1"/>
    <property type="match status" value="1"/>
</dbReference>
<evidence type="ECO:0000313" key="3">
    <source>
        <dbReference type="Proteomes" id="UP000031623"/>
    </source>
</evidence>
<dbReference type="AlphaFoldDB" id="A0A090AKM2"/>
<comment type="similarity">
    <text evidence="1">Belongs to the CutA family.</text>
</comment>
<dbReference type="GO" id="GO:0005507">
    <property type="term" value="F:copper ion binding"/>
    <property type="evidence" value="ECO:0007669"/>
    <property type="project" value="TreeGrafter"/>
</dbReference>
<dbReference type="PANTHER" id="PTHR23419">
    <property type="entry name" value="DIVALENT CATION TOLERANCE CUTA-RELATED"/>
    <property type="match status" value="1"/>
</dbReference>
<reference evidence="2 3" key="1">
    <citation type="journal article" date="2014" name="ISME J.">
        <title>Ecophysiology of Thioploca ingrica as revealed by the complete genome sequence supplemented with proteomic evidence.</title>
        <authorList>
            <person name="Kojima H."/>
            <person name="Ogura Y."/>
            <person name="Yamamoto N."/>
            <person name="Togashi T."/>
            <person name="Mori H."/>
            <person name="Watanabe T."/>
            <person name="Nemoto F."/>
            <person name="Kurokawa K."/>
            <person name="Hayashi T."/>
            <person name="Fukui M."/>
        </authorList>
    </citation>
    <scope>NUCLEOTIDE SEQUENCE [LARGE SCALE GENOMIC DNA]</scope>
</reference>
<dbReference type="Gene3D" id="3.30.70.120">
    <property type="match status" value="1"/>
</dbReference>
<keyword evidence="3" id="KW-1185">Reference proteome</keyword>
<dbReference type="InterPro" id="IPR004323">
    <property type="entry name" value="Ion_tolerance_CutA"/>
</dbReference>
<dbReference type="HOGENOM" id="CLU_098807_3_1_6"/>
<proteinExistence type="inferred from homology"/>
<dbReference type="OrthoDB" id="37622at2"/>
<name>A0A090AKM2_9GAMM</name>
<dbReference type="Proteomes" id="UP000031623">
    <property type="component" value="Chromosome"/>
</dbReference>
<dbReference type="InterPro" id="IPR015867">
    <property type="entry name" value="N-reg_PII/ATP_PRibTrfase_C"/>
</dbReference>
<dbReference type="PANTHER" id="PTHR23419:SF8">
    <property type="entry name" value="FI09726P"/>
    <property type="match status" value="1"/>
</dbReference>